<comment type="caution">
    <text evidence="2">The sequence shown here is derived from an EMBL/GenBank/DDBJ whole genome shotgun (WGS) entry which is preliminary data.</text>
</comment>
<feature type="compositionally biased region" description="Basic and acidic residues" evidence="1">
    <location>
        <begin position="390"/>
        <end position="407"/>
    </location>
</feature>
<proteinExistence type="predicted"/>
<dbReference type="RefSeq" id="WP_168544873.1">
    <property type="nucleotide sequence ID" value="NZ_BAAAKS010000033.1"/>
</dbReference>
<dbReference type="Pfam" id="PF13481">
    <property type="entry name" value="AAA_25"/>
    <property type="match status" value="1"/>
</dbReference>
<evidence type="ECO:0000313" key="2">
    <source>
        <dbReference type="EMBL" id="NKY17801.1"/>
    </source>
</evidence>
<protein>
    <submittedName>
        <fullName evidence="2">AAA family ATPase</fullName>
    </submittedName>
</protein>
<feature type="compositionally biased region" description="Basic and acidic residues" evidence="1">
    <location>
        <begin position="356"/>
        <end position="370"/>
    </location>
</feature>
<gene>
    <name evidence="2" type="ORF">HF999_05370</name>
</gene>
<dbReference type="Proteomes" id="UP000582646">
    <property type="component" value="Unassembled WGS sequence"/>
</dbReference>
<organism evidence="2 3">
    <name type="scientific">Tsukamurella spumae</name>
    <dbReference type="NCBI Taxonomy" id="44753"/>
    <lineage>
        <taxon>Bacteria</taxon>
        <taxon>Bacillati</taxon>
        <taxon>Actinomycetota</taxon>
        <taxon>Actinomycetes</taxon>
        <taxon>Mycobacteriales</taxon>
        <taxon>Tsukamurellaceae</taxon>
        <taxon>Tsukamurella</taxon>
    </lineage>
</organism>
<reference evidence="2 3" key="1">
    <citation type="submission" date="2020-04" db="EMBL/GenBank/DDBJ databases">
        <title>MicrobeNet Type strains.</title>
        <authorList>
            <person name="Nicholson A.C."/>
        </authorList>
    </citation>
    <scope>NUCLEOTIDE SEQUENCE [LARGE SCALE GENOMIC DNA]</scope>
    <source>
        <strain evidence="2 3">DSM 44113</strain>
    </source>
</reference>
<dbReference type="AlphaFoldDB" id="A0A846WY32"/>
<dbReference type="SUPFAM" id="SSF52540">
    <property type="entry name" value="P-loop containing nucleoside triphosphate hydrolases"/>
    <property type="match status" value="1"/>
</dbReference>
<feature type="region of interest" description="Disordered" evidence="1">
    <location>
        <begin position="387"/>
        <end position="407"/>
    </location>
</feature>
<dbReference type="InterPro" id="IPR027417">
    <property type="entry name" value="P-loop_NTPase"/>
</dbReference>
<feature type="compositionally biased region" description="Polar residues" evidence="1">
    <location>
        <begin position="329"/>
        <end position="338"/>
    </location>
</feature>
<evidence type="ECO:0000256" key="1">
    <source>
        <dbReference type="SAM" id="MobiDB-lite"/>
    </source>
</evidence>
<name>A0A846WY32_9ACTN</name>
<sequence>MTAEHTGVGRQLRITRGTEVRARRIRWLIEHWIPLGALTLLAGREGLGKSTIACWWAAWITRMGQNIVYIHTEDSREHTVAPRLRAAGADMDRVLFIDVATDYTENGNLVLPLDNEALEVLCVDHDVKLVVLDAATSAMHSSLSGKDDRQVRQFLEPLSQMAARLDIVVLGLVHFGKRDGDDSGKLILGSIAWSQVARSVLSVAADDDAGHLVVTNTKGNLATRTHSEACRIVTRTIDTEDGSAEIGAAEWIGEVSTDARDLLAGDRSSDHQEVDDWLRAQLKGGRVKATELYSAADAAGHSKDGAKRAKKRLGVLAIKDGTWWWELPSQGSSDQGSTPDPHARSLAPLLPSRSEGVPREHDSQGSKGAHEGVGLLPCAACGFPITAPTDVEREQRRHDSCIEKESA</sequence>
<dbReference type="EMBL" id="JAAXOQ010000005">
    <property type="protein sequence ID" value="NKY17801.1"/>
    <property type="molecule type" value="Genomic_DNA"/>
</dbReference>
<keyword evidence="3" id="KW-1185">Reference proteome</keyword>
<accession>A0A846WY32</accession>
<dbReference type="Gene3D" id="3.40.50.300">
    <property type="entry name" value="P-loop containing nucleotide triphosphate hydrolases"/>
    <property type="match status" value="1"/>
</dbReference>
<evidence type="ECO:0000313" key="3">
    <source>
        <dbReference type="Proteomes" id="UP000582646"/>
    </source>
</evidence>
<feature type="region of interest" description="Disordered" evidence="1">
    <location>
        <begin position="329"/>
        <end position="371"/>
    </location>
</feature>